<sequence>MMIMRLNTFPRRAAVAMLVTATVGMAACSKSGPKCSDPAVTATVKKLVAEQLQQNYGLSVIYDVKNSEYDLRSIRTSRSEPTRCACQAELVLRLKLSAEVKAGLEQKAANAGTQQIQDTMLRERDQKIDLQYRAEQTDDGSDTYITIEPFQ</sequence>
<evidence type="ECO:0008006" key="4">
    <source>
        <dbReference type="Google" id="ProtNLM"/>
    </source>
</evidence>
<feature type="chain" id="PRO_5046798531" description="Lipoprotein" evidence="1">
    <location>
        <begin position="27"/>
        <end position="151"/>
    </location>
</feature>
<dbReference type="RefSeq" id="WP_211911356.1">
    <property type="nucleotide sequence ID" value="NZ_CP036498.1"/>
</dbReference>
<evidence type="ECO:0000256" key="1">
    <source>
        <dbReference type="SAM" id="SignalP"/>
    </source>
</evidence>
<evidence type="ECO:0000313" key="3">
    <source>
        <dbReference type="Proteomes" id="UP000682843"/>
    </source>
</evidence>
<proteinExistence type="predicted"/>
<reference evidence="2 3" key="1">
    <citation type="submission" date="2019-02" db="EMBL/GenBank/DDBJ databases">
        <title>Emended description of the genus Rhodopseudomonas and description of Rhodopseudomonas albus sp. nov., a non-phototrophic, heavy-metal-tolerant bacterium isolated from garden soil.</title>
        <authorList>
            <person name="Bao Z."/>
            <person name="Cao W.W."/>
            <person name="Sato Y."/>
            <person name="Nishizawa T."/>
            <person name="Zhao J."/>
            <person name="Guo Y."/>
            <person name="Ohta H."/>
        </authorList>
    </citation>
    <scope>NUCLEOTIDE SEQUENCE [LARGE SCALE GENOMIC DNA]</scope>
    <source>
        <strain evidence="2 3">SK50-23</strain>
    </source>
</reference>
<keyword evidence="3" id="KW-1185">Reference proteome</keyword>
<dbReference type="EMBL" id="CP036498">
    <property type="protein sequence ID" value="QUS37823.1"/>
    <property type="molecule type" value="Genomic_DNA"/>
</dbReference>
<gene>
    <name evidence="2" type="ORF">RPMA_02295</name>
</gene>
<protein>
    <recommendedName>
        <fullName evidence="4">Lipoprotein</fullName>
    </recommendedName>
</protein>
<feature type="signal peptide" evidence="1">
    <location>
        <begin position="1"/>
        <end position="26"/>
    </location>
</feature>
<keyword evidence="1" id="KW-0732">Signal</keyword>
<evidence type="ECO:0000313" key="2">
    <source>
        <dbReference type="EMBL" id="QUS37823.1"/>
    </source>
</evidence>
<organism evidence="2 3">
    <name type="scientific">Tardiphaga alba</name>
    <dbReference type="NCBI Taxonomy" id="340268"/>
    <lineage>
        <taxon>Bacteria</taxon>
        <taxon>Pseudomonadati</taxon>
        <taxon>Pseudomonadota</taxon>
        <taxon>Alphaproteobacteria</taxon>
        <taxon>Hyphomicrobiales</taxon>
        <taxon>Nitrobacteraceae</taxon>
        <taxon>Tardiphaga</taxon>
    </lineage>
</organism>
<name>A0ABX8A2Q4_9BRAD</name>
<dbReference type="Proteomes" id="UP000682843">
    <property type="component" value="Chromosome"/>
</dbReference>
<dbReference type="PROSITE" id="PS51257">
    <property type="entry name" value="PROKAR_LIPOPROTEIN"/>
    <property type="match status" value="1"/>
</dbReference>
<accession>A0ABX8A2Q4</accession>